<evidence type="ECO:0000256" key="1">
    <source>
        <dbReference type="ARBA" id="ARBA00008857"/>
    </source>
</evidence>
<dbReference type="Gene3D" id="1.10.443.10">
    <property type="entry name" value="Intergrase catalytic core"/>
    <property type="match status" value="1"/>
</dbReference>
<dbReference type="GO" id="GO:0006310">
    <property type="term" value="P:DNA recombination"/>
    <property type="evidence" value="ECO:0007669"/>
    <property type="project" value="UniProtKB-KW"/>
</dbReference>
<dbReference type="InterPro" id="IPR010998">
    <property type="entry name" value="Integrase_recombinase_N"/>
</dbReference>
<dbReference type="PANTHER" id="PTHR30629:SF2">
    <property type="entry name" value="PROPHAGE INTEGRASE INTS-RELATED"/>
    <property type="match status" value="1"/>
</dbReference>
<dbReference type="AlphaFoldDB" id="A0AB33Z2X1"/>
<dbReference type="CDD" id="cd00801">
    <property type="entry name" value="INT_P4_C"/>
    <property type="match status" value="1"/>
</dbReference>
<dbReference type="InterPro" id="IPR050808">
    <property type="entry name" value="Phage_Integrase"/>
</dbReference>
<evidence type="ECO:0000256" key="3">
    <source>
        <dbReference type="ARBA" id="ARBA00023125"/>
    </source>
</evidence>
<keyword evidence="4" id="KW-0233">DNA recombination</keyword>
<keyword evidence="7" id="KW-1185">Reference proteome</keyword>
<comment type="caution">
    <text evidence="6">The sequence shown here is derived from an EMBL/GenBank/DDBJ whole genome shotgun (WGS) entry which is preliminary data.</text>
</comment>
<dbReference type="SUPFAM" id="SSF56349">
    <property type="entry name" value="DNA breaking-rejoining enzymes"/>
    <property type="match status" value="1"/>
</dbReference>
<dbReference type="Pfam" id="PF22022">
    <property type="entry name" value="Phage_int_M"/>
    <property type="match status" value="1"/>
</dbReference>
<dbReference type="RefSeq" id="WP_016390401.1">
    <property type="nucleotide sequence ID" value="NZ_KE646807.1"/>
</dbReference>
<keyword evidence="3" id="KW-0238">DNA-binding</keyword>
<dbReference type="InterPro" id="IPR053876">
    <property type="entry name" value="Phage_int_M"/>
</dbReference>
<reference evidence="6 7" key="1">
    <citation type="journal article" date="2013" name="Genome Announc.">
        <title>Genome Sequence of the Pyrene- and Fluoranthene-Degrading Bacterium Cycloclasticus sp. Strain PY97M.</title>
        <authorList>
            <person name="Cui Z."/>
            <person name="Xu G."/>
            <person name="Li Q."/>
            <person name="Gao W."/>
            <person name="Zheng L."/>
        </authorList>
    </citation>
    <scope>NUCLEOTIDE SEQUENCE [LARGE SCALE GENOMIC DNA]</scope>
    <source>
        <strain evidence="6 7">PY97M</strain>
    </source>
</reference>
<dbReference type="InterPro" id="IPR011010">
    <property type="entry name" value="DNA_brk_join_enz"/>
</dbReference>
<dbReference type="GO" id="GO:0015074">
    <property type="term" value="P:DNA integration"/>
    <property type="evidence" value="ECO:0007669"/>
    <property type="project" value="UniProtKB-KW"/>
</dbReference>
<dbReference type="InterPro" id="IPR038488">
    <property type="entry name" value="Integrase_DNA-bd_sf"/>
</dbReference>
<dbReference type="InterPro" id="IPR002104">
    <property type="entry name" value="Integrase_catalytic"/>
</dbReference>
<comment type="similarity">
    <text evidence="1">Belongs to the 'phage' integrase family.</text>
</comment>
<evidence type="ECO:0000259" key="5">
    <source>
        <dbReference type="PROSITE" id="PS51898"/>
    </source>
</evidence>
<feature type="domain" description="Tyr recombinase" evidence="5">
    <location>
        <begin position="201"/>
        <end position="391"/>
    </location>
</feature>
<dbReference type="InterPro" id="IPR025166">
    <property type="entry name" value="Integrase_DNA_bind_dom"/>
</dbReference>
<organism evidence="6 7">
    <name type="scientific">Cycloclasticus pugetii</name>
    <dbReference type="NCBI Taxonomy" id="34068"/>
    <lineage>
        <taxon>Bacteria</taxon>
        <taxon>Pseudomonadati</taxon>
        <taxon>Pseudomonadota</taxon>
        <taxon>Gammaproteobacteria</taxon>
        <taxon>Thiotrichales</taxon>
        <taxon>Piscirickettsiaceae</taxon>
        <taxon>Cycloclasticus</taxon>
    </lineage>
</organism>
<dbReference type="GO" id="GO:0003677">
    <property type="term" value="F:DNA binding"/>
    <property type="evidence" value="ECO:0007669"/>
    <property type="project" value="UniProtKB-KW"/>
</dbReference>
<dbReference type="Proteomes" id="UP000015462">
    <property type="component" value="Unassembled WGS sequence"/>
</dbReference>
<evidence type="ECO:0000256" key="4">
    <source>
        <dbReference type="ARBA" id="ARBA00023172"/>
    </source>
</evidence>
<dbReference type="Pfam" id="PF13356">
    <property type="entry name" value="Arm-DNA-bind_3"/>
    <property type="match status" value="1"/>
</dbReference>
<accession>A0AB33Z2X1</accession>
<dbReference type="Gene3D" id="3.30.160.390">
    <property type="entry name" value="Integrase, DNA-binding domain"/>
    <property type="match status" value="1"/>
</dbReference>
<evidence type="ECO:0000256" key="2">
    <source>
        <dbReference type="ARBA" id="ARBA00022908"/>
    </source>
</evidence>
<dbReference type="Pfam" id="PF00589">
    <property type="entry name" value="Phage_integrase"/>
    <property type="match status" value="1"/>
</dbReference>
<dbReference type="PANTHER" id="PTHR30629">
    <property type="entry name" value="PROPHAGE INTEGRASE"/>
    <property type="match status" value="1"/>
</dbReference>
<name>A0AB33Z2X1_9GAMM</name>
<proteinExistence type="inferred from homology"/>
<dbReference type="InterPro" id="IPR013762">
    <property type="entry name" value="Integrase-like_cat_sf"/>
</dbReference>
<gene>
    <name evidence="6" type="ORF">L196_06575</name>
</gene>
<evidence type="ECO:0000313" key="6">
    <source>
        <dbReference type="EMBL" id="EPD13286.1"/>
    </source>
</evidence>
<evidence type="ECO:0000313" key="7">
    <source>
        <dbReference type="Proteomes" id="UP000015462"/>
    </source>
</evidence>
<keyword evidence="2" id="KW-0229">DNA integration</keyword>
<dbReference type="Gene3D" id="1.10.150.130">
    <property type="match status" value="1"/>
</dbReference>
<dbReference type="PROSITE" id="PS51898">
    <property type="entry name" value="TYR_RECOMBINASE"/>
    <property type="match status" value="1"/>
</dbReference>
<sequence>MALTETWLKANNRKLRDKAAEKTDRDGLSARLSPKGKITYTLRYQYFGKAGRVDLGSYPLMSLKEARTEAQRLKKQLEQGHDPKVVRLLEKQAIIAAESLTGLFDLWYEAYCIHNKKGHTEIKRSFEIHVFPKLGKLPAEKITLHAWLEILEALAKTKPAISERILVNAKQLYKFAMKRKLVPINPLSDIYAKEDLQIQKRSTDRCLHDDEIKMLWLAVNNSRITPKNKLFVKLCLIYGCRNGELRQAEKQHFDFKAGIWTIPPENHKLGKKSCKPLLRPITPSIAAYLKQAFALSSDSQYAFTNDGSDEMMGIRAPLALPYNIMQHLRRYEGYEMAHFSMHDLRRTARSRFSTITSFHVAEVMLGHAVGSQVARVYDHYDYLAEQAEAYEAWCEKLFALVDDRPRSPVYEPDKIVAFRKRAF</sequence>
<dbReference type="EMBL" id="ASHL01000004">
    <property type="protein sequence ID" value="EPD13286.1"/>
    <property type="molecule type" value="Genomic_DNA"/>
</dbReference>
<protein>
    <submittedName>
        <fullName evidence="6">Phage integrase family protein</fullName>
    </submittedName>
</protein>